<accession>A0AAN7G8D2</accession>
<protein>
    <submittedName>
        <fullName evidence="1">Uncharacterized protein</fullName>
    </submittedName>
</protein>
<dbReference type="AlphaFoldDB" id="A0AAN7G8D2"/>
<gene>
    <name evidence="1" type="ORF">RGQ29_012622</name>
</gene>
<reference evidence="1 2" key="1">
    <citation type="journal article" date="2023" name="G3 (Bethesda)">
        <title>A haplotype-resolved chromosome-scale genome for Quercus rubra L. provides insights into the genetics of adaptive traits for red oak species.</title>
        <authorList>
            <person name="Kapoor B."/>
            <person name="Jenkins J."/>
            <person name="Schmutz J."/>
            <person name="Zhebentyayeva T."/>
            <person name="Kuelheim C."/>
            <person name="Coggeshall M."/>
            <person name="Heim C."/>
            <person name="Lasky J.R."/>
            <person name="Leites L."/>
            <person name="Islam-Faridi N."/>
            <person name="Romero-Severson J."/>
            <person name="DeLeo V.L."/>
            <person name="Lucas S.M."/>
            <person name="Lazic D."/>
            <person name="Gailing O."/>
            <person name="Carlson J."/>
            <person name="Staton M."/>
        </authorList>
    </citation>
    <scope>NUCLEOTIDE SEQUENCE [LARGE SCALE GENOMIC DNA]</scope>
    <source>
        <strain evidence="1">Pseudo-F2</strain>
    </source>
</reference>
<evidence type="ECO:0000313" key="2">
    <source>
        <dbReference type="Proteomes" id="UP001324115"/>
    </source>
</evidence>
<name>A0AAN7G8D2_QUERU</name>
<organism evidence="1 2">
    <name type="scientific">Quercus rubra</name>
    <name type="common">Northern red oak</name>
    <name type="synonym">Quercus borealis</name>
    <dbReference type="NCBI Taxonomy" id="3512"/>
    <lineage>
        <taxon>Eukaryota</taxon>
        <taxon>Viridiplantae</taxon>
        <taxon>Streptophyta</taxon>
        <taxon>Embryophyta</taxon>
        <taxon>Tracheophyta</taxon>
        <taxon>Spermatophyta</taxon>
        <taxon>Magnoliopsida</taxon>
        <taxon>eudicotyledons</taxon>
        <taxon>Gunneridae</taxon>
        <taxon>Pentapetalae</taxon>
        <taxon>rosids</taxon>
        <taxon>fabids</taxon>
        <taxon>Fagales</taxon>
        <taxon>Fagaceae</taxon>
        <taxon>Quercus</taxon>
    </lineage>
</organism>
<dbReference type="Proteomes" id="UP001324115">
    <property type="component" value="Unassembled WGS sequence"/>
</dbReference>
<keyword evidence="2" id="KW-1185">Reference proteome</keyword>
<evidence type="ECO:0000313" key="1">
    <source>
        <dbReference type="EMBL" id="KAK4604189.1"/>
    </source>
</evidence>
<sequence>MFSSIQREREGATFYMFSLKRNPLATGVEGISVGDVALIFNSTSPSMMKLGKTIFEEKREPFPSQHSFLINALPIHPNASDDLSFDCTPPYNIPPPEFPLFPTTVVLPSPIPSLLSRASREGCRGGGELLRRSSRSCRGLRGRNGGGRSRRRCGRGGGRCSFRRRGWRGRRRPSISWSSGRGLWSRFACSTRSLHLVASRTQPPRRRLWRPLIDDGCLVFTLSL</sequence>
<dbReference type="EMBL" id="JAXUIC010000002">
    <property type="protein sequence ID" value="KAK4604189.1"/>
    <property type="molecule type" value="Genomic_DNA"/>
</dbReference>
<comment type="caution">
    <text evidence="1">The sequence shown here is derived from an EMBL/GenBank/DDBJ whole genome shotgun (WGS) entry which is preliminary data.</text>
</comment>
<proteinExistence type="predicted"/>